<dbReference type="AlphaFoldDB" id="A0A4Z0YKT1"/>
<dbReference type="Proteomes" id="UP000297716">
    <property type="component" value="Unassembled WGS sequence"/>
</dbReference>
<dbReference type="EMBL" id="SKBN01000286">
    <property type="protein sequence ID" value="TGJ79460.1"/>
    <property type="molecule type" value="Genomic_DNA"/>
</dbReference>
<sequence>MILHTPPQTFTLSLQGTDSLNIRLSTEGGVHEHRISLDHHIGNNEGKFDINGHGFSRSAKNTSLVNNVLHATLKTSFETWWDDQIIIEIEVSAVTETPIIKFRSYDYMRLKGCRYLRLIDGPFLACQILQTDLTYKEAWADLDGFLGNNNGVFSRHKTDFTHTTTNLRLIGSTLHGDLRNNSGATSPSSISLTNILEARGSLLKPLNNNVSEEFYDYEVVLDIPSHHHWLPY</sequence>
<dbReference type="Gene3D" id="2.30.60.10">
    <property type="entry name" value="Cyanovirin-N"/>
    <property type="match status" value="2"/>
</dbReference>
<feature type="non-terminal residue" evidence="2">
    <location>
        <position position="232"/>
    </location>
</feature>
<evidence type="ECO:0000313" key="2">
    <source>
        <dbReference type="EMBL" id="TGJ79460.1"/>
    </source>
</evidence>
<keyword evidence="3" id="KW-1185">Reference proteome</keyword>
<feature type="domain" description="Cyanovirin-N" evidence="1">
    <location>
        <begin position="20"/>
        <end position="84"/>
    </location>
</feature>
<dbReference type="OrthoDB" id="2441380at2759"/>
<dbReference type="SUPFAM" id="SSF51322">
    <property type="entry name" value="Cyanovirin-N"/>
    <property type="match status" value="2"/>
</dbReference>
<accession>A0A4Z0YKT1</accession>
<dbReference type="PANTHER" id="PTHR42076">
    <property type="entry name" value="CYANOVIRIN-N HOMOLOG"/>
    <property type="match status" value="1"/>
</dbReference>
<comment type="caution">
    <text evidence="2">The sequence shown here is derived from an EMBL/GenBank/DDBJ whole genome shotgun (WGS) entry which is preliminary data.</text>
</comment>
<organism evidence="2 3">
    <name type="scientific">Xylaria hypoxylon</name>
    <dbReference type="NCBI Taxonomy" id="37992"/>
    <lineage>
        <taxon>Eukaryota</taxon>
        <taxon>Fungi</taxon>
        <taxon>Dikarya</taxon>
        <taxon>Ascomycota</taxon>
        <taxon>Pezizomycotina</taxon>
        <taxon>Sordariomycetes</taxon>
        <taxon>Xylariomycetidae</taxon>
        <taxon>Xylariales</taxon>
        <taxon>Xylariaceae</taxon>
        <taxon>Xylaria</taxon>
    </lineage>
</organism>
<dbReference type="PANTHER" id="PTHR42076:SF1">
    <property type="entry name" value="CYANOVIRIN-N DOMAIN-CONTAINING PROTEIN"/>
    <property type="match status" value="1"/>
</dbReference>
<protein>
    <recommendedName>
        <fullName evidence="1">Cyanovirin-N domain-containing protein</fullName>
    </recommendedName>
</protein>
<gene>
    <name evidence="2" type="ORF">E0Z10_g9298</name>
</gene>
<evidence type="ECO:0000313" key="3">
    <source>
        <dbReference type="Proteomes" id="UP000297716"/>
    </source>
</evidence>
<reference evidence="2 3" key="1">
    <citation type="submission" date="2019-03" db="EMBL/GenBank/DDBJ databases">
        <title>Draft genome sequence of Xylaria hypoxylon DSM 108379, a ubiquitous saprotrophic-parasitic fungi on hardwood.</title>
        <authorList>
            <person name="Buettner E."/>
            <person name="Leonhardt S."/>
            <person name="Gebauer A.M."/>
            <person name="Liers C."/>
            <person name="Hofrichter M."/>
            <person name="Kellner H."/>
        </authorList>
    </citation>
    <scope>NUCLEOTIDE SEQUENCE [LARGE SCALE GENOMIC DNA]</scope>
    <source>
        <strain evidence="2 3">DSM 108379</strain>
    </source>
</reference>
<evidence type="ECO:0000259" key="1">
    <source>
        <dbReference type="Pfam" id="PF08881"/>
    </source>
</evidence>
<dbReference type="InterPro" id="IPR011058">
    <property type="entry name" value="Cyanovirin-N"/>
</dbReference>
<proteinExistence type="predicted"/>
<dbReference type="InterPro" id="IPR036673">
    <property type="entry name" value="Cyanovirin-N_sf"/>
</dbReference>
<name>A0A4Z0YKT1_9PEZI</name>
<feature type="domain" description="Cyanovirin-N" evidence="1">
    <location>
        <begin position="112"/>
        <end position="197"/>
    </location>
</feature>
<dbReference type="Pfam" id="PF08881">
    <property type="entry name" value="CVNH"/>
    <property type="match status" value="2"/>
</dbReference>